<dbReference type="PANTHER" id="PTHR11347">
    <property type="entry name" value="CYCLIC NUCLEOTIDE PHOSPHODIESTERASE"/>
    <property type="match status" value="1"/>
</dbReference>
<dbReference type="PRINTS" id="PR00387">
    <property type="entry name" value="PDIESTERASE1"/>
</dbReference>
<evidence type="ECO:0000256" key="3">
    <source>
        <dbReference type="PIRSR" id="PIRSR623088-1"/>
    </source>
</evidence>
<dbReference type="InterPro" id="IPR002073">
    <property type="entry name" value="PDEase_catalytic_dom"/>
</dbReference>
<dbReference type="GO" id="GO:0046872">
    <property type="term" value="F:metal ion binding"/>
    <property type="evidence" value="ECO:0007669"/>
    <property type="project" value="UniProtKB-KW"/>
</dbReference>
<feature type="binding site" evidence="4">
    <location>
        <position position="104"/>
    </location>
    <ligand>
        <name>Zn(2+)</name>
        <dbReference type="ChEBI" id="CHEBI:29105"/>
        <label>2</label>
    </ligand>
</feature>
<feature type="domain" description="PDEase" evidence="5">
    <location>
        <begin position="1"/>
        <end position="280"/>
    </location>
</feature>
<dbReference type="SUPFAM" id="SSF109604">
    <property type="entry name" value="HD-domain/PDEase-like"/>
    <property type="match status" value="1"/>
</dbReference>
<dbReference type="PROSITE" id="PS51845">
    <property type="entry name" value="PDEASE_I_2"/>
    <property type="match status" value="1"/>
</dbReference>
<evidence type="ECO:0000256" key="2">
    <source>
        <dbReference type="ARBA" id="ARBA00022801"/>
    </source>
</evidence>
<feature type="binding site" evidence="4">
    <location>
        <position position="104"/>
    </location>
    <ligand>
        <name>Zn(2+)</name>
        <dbReference type="ChEBI" id="CHEBI:29105"/>
        <label>1</label>
    </ligand>
</feature>
<feature type="binding site" evidence="4">
    <location>
        <position position="66"/>
    </location>
    <ligand>
        <name>Zn(2+)</name>
        <dbReference type="ChEBI" id="CHEBI:29105"/>
        <label>1</label>
    </ligand>
</feature>
<feature type="binding site" evidence="4">
    <location>
        <position position="103"/>
    </location>
    <ligand>
        <name>Zn(2+)</name>
        <dbReference type="ChEBI" id="CHEBI:29105"/>
        <label>1</label>
    </ligand>
</feature>
<organism evidence="6 7">
    <name type="scientific">Anaeramoeba flamelloides</name>
    <dbReference type="NCBI Taxonomy" id="1746091"/>
    <lineage>
        <taxon>Eukaryota</taxon>
        <taxon>Metamonada</taxon>
        <taxon>Anaeramoebidae</taxon>
        <taxon>Anaeramoeba</taxon>
    </lineage>
</organism>
<dbReference type="Pfam" id="PF00233">
    <property type="entry name" value="PDEase_I"/>
    <property type="match status" value="1"/>
</dbReference>
<dbReference type="GO" id="GO:0007165">
    <property type="term" value="P:signal transduction"/>
    <property type="evidence" value="ECO:0007669"/>
    <property type="project" value="InterPro"/>
</dbReference>
<gene>
    <name evidence="6" type="ORF">M0812_12422</name>
</gene>
<dbReference type="Gene3D" id="1.10.1300.10">
    <property type="entry name" value="3'5'-cyclic nucleotide phosphodiesterase, catalytic domain"/>
    <property type="match status" value="1"/>
</dbReference>
<dbReference type="CDD" id="cd00077">
    <property type="entry name" value="HDc"/>
    <property type="match status" value="1"/>
</dbReference>
<dbReference type="InterPro" id="IPR036971">
    <property type="entry name" value="PDEase_catalytic_dom_sf"/>
</dbReference>
<evidence type="ECO:0000313" key="7">
    <source>
        <dbReference type="Proteomes" id="UP001146793"/>
    </source>
</evidence>
<feature type="active site" description="Proton donor" evidence="3">
    <location>
        <position position="62"/>
    </location>
</feature>
<evidence type="ECO:0000256" key="1">
    <source>
        <dbReference type="ARBA" id="ARBA00022723"/>
    </source>
</evidence>
<keyword evidence="1 4" id="KW-0479">Metal-binding</keyword>
<dbReference type="EMBL" id="JANTQA010000026">
    <property type="protein sequence ID" value="KAJ3442678.1"/>
    <property type="molecule type" value="Genomic_DNA"/>
</dbReference>
<protein>
    <submittedName>
        <fullName evidence="6">Camp-specific 3'5'-cyclic phosphodiesterase isoform i</fullName>
    </submittedName>
</protein>
<feature type="binding site" evidence="4">
    <location>
        <position position="213"/>
    </location>
    <ligand>
        <name>Zn(2+)</name>
        <dbReference type="ChEBI" id="CHEBI:29105"/>
        <label>1</label>
    </ligand>
</feature>
<evidence type="ECO:0000256" key="4">
    <source>
        <dbReference type="PIRSR" id="PIRSR623088-3"/>
    </source>
</evidence>
<evidence type="ECO:0000313" key="6">
    <source>
        <dbReference type="EMBL" id="KAJ3442678.1"/>
    </source>
</evidence>
<reference evidence="6" key="1">
    <citation type="submission" date="2022-08" db="EMBL/GenBank/DDBJ databases">
        <title>Novel sulphate-reducing endosymbionts in the free-living metamonad Anaeramoeba.</title>
        <authorList>
            <person name="Jerlstrom-Hultqvist J."/>
            <person name="Cepicka I."/>
            <person name="Gallot-Lavallee L."/>
            <person name="Salas-Leiva D."/>
            <person name="Curtis B.A."/>
            <person name="Zahonova K."/>
            <person name="Pipaliya S."/>
            <person name="Dacks J."/>
            <person name="Roger A.J."/>
        </authorList>
    </citation>
    <scope>NUCLEOTIDE SEQUENCE</scope>
    <source>
        <strain evidence="6">Busselton2</strain>
    </source>
</reference>
<evidence type="ECO:0000259" key="5">
    <source>
        <dbReference type="PROSITE" id="PS51845"/>
    </source>
</evidence>
<comment type="caution">
    <text evidence="6">The sequence shown here is derived from an EMBL/GenBank/DDBJ whole genome shotgun (WGS) entry which is preliminary data.</text>
</comment>
<dbReference type="InterPro" id="IPR003607">
    <property type="entry name" value="HD/PDEase_dom"/>
</dbReference>
<sequence>MTNNLLKITFNVFEYSVEQLEEIIYQIFETFQVCETLKINKEKGKKFIQEIRKQYLTTIPYHNFYHAFEVFHSLSTFLYTSEKLKNNYTSEEKVALLIAALCHDLKHPGGSNQKEIEKGSDLALLYNDQSVIENYSISQTFLLMKSNEEANIFSEIEKEKQKKIRKWMIQLILATDPEFHREQLQKIRKNKSLSFEHESHRLQVGILILMSSDLGYFTRTMEIQAKWMKNVCEELGFEYSENNKSFVKNKILPMYQLLVKTVPETKPCFKLFQQNFKFKL</sequence>
<name>A0AAV7ZM34_9EUKA</name>
<accession>A0AAV7ZM34</accession>
<proteinExistence type="predicted"/>
<dbReference type="InterPro" id="IPR023088">
    <property type="entry name" value="PDEase"/>
</dbReference>
<dbReference type="AlphaFoldDB" id="A0AAV7ZM34"/>
<dbReference type="Proteomes" id="UP001146793">
    <property type="component" value="Unassembled WGS sequence"/>
</dbReference>
<dbReference type="GO" id="GO:0004114">
    <property type="term" value="F:3',5'-cyclic-nucleotide phosphodiesterase activity"/>
    <property type="evidence" value="ECO:0007669"/>
    <property type="project" value="InterPro"/>
</dbReference>
<keyword evidence="2" id="KW-0378">Hydrolase</keyword>